<evidence type="ECO:0000256" key="1">
    <source>
        <dbReference type="ARBA" id="ARBA00023125"/>
    </source>
</evidence>
<proteinExistence type="predicted"/>
<evidence type="ECO:0000313" key="5">
    <source>
        <dbReference type="Proteomes" id="UP000500970"/>
    </source>
</evidence>
<name>A0A7D4I2L0_9BURK</name>
<keyword evidence="1 2" id="KW-0238">DNA-binding</keyword>
<dbReference type="GO" id="GO:0003677">
    <property type="term" value="F:DNA binding"/>
    <property type="evidence" value="ECO:0007669"/>
    <property type="project" value="UniProtKB-UniRule"/>
</dbReference>
<feature type="DNA-binding region" description="OmpR/PhoB-type" evidence="2">
    <location>
        <begin position="13"/>
        <end position="117"/>
    </location>
</feature>
<protein>
    <submittedName>
        <fullName evidence="4">Response regulator transcription factor</fullName>
    </submittedName>
</protein>
<dbReference type="GO" id="GO:0000160">
    <property type="term" value="P:phosphorelay signal transduction system"/>
    <property type="evidence" value="ECO:0007669"/>
    <property type="project" value="InterPro"/>
</dbReference>
<reference evidence="4 5" key="1">
    <citation type="submission" date="2020-05" db="EMBL/GenBank/DDBJ databases">
        <title>FDA dAtabase for Regulatory Grade micrObial Sequences (FDA-ARGOS): Supporting development and validation of Infectious Disease Dx tests.</title>
        <authorList>
            <person name="Sproer C."/>
            <person name="Gronow S."/>
            <person name="Severitt S."/>
            <person name="Schroder I."/>
            <person name="Tallon L."/>
            <person name="Sadzewicz L."/>
            <person name="Zhao X."/>
            <person name="Vavikolanu K."/>
            <person name="Mehta A."/>
            <person name="Aluvathingal J."/>
            <person name="Nadendla S."/>
            <person name="Myers T."/>
            <person name="Yan Y."/>
            <person name="Sichtig H."/>
        </authorList>
    </citation>
    <scope>NUCLEOTIDE SEQUENCE [LARGE SCALE GENOMIC DNA]</scope>
    <source>
        <strain evidence="4 5">FDAARGOS_790</strain>
    </source>
</reference>
<dbReference type="Gene3D" id="1.10.10.10">
    <property type="entry name" value="Winged helix-like DNA-binding domain superfamily/Winged helix DNA-binding domain"/>
    <property type="match status" value="1"/>
</dbReference>
<dbReference type="GO" id="GO:0006355">
    <property type="term" value="P:regulation of DNA-templated transcription"/>
    <property type="evidence" value="ECO:0007669"/>
    <property type="project" value="InterPro"/>
</dbReference>
<dbReference type="CDD" id="cd00383">
    <property type="entry name" value="trans_reg_C"/>
    <property type="match status" value="1"/>
</dbReference>
<dbReference type="InterPro" id="IPR036388">
    <property type="entry name" value="WH-like_DNA-bd_sf"/>
</dbReference>
<gene>
    <name evidence="4" type="ORF">FOC84_24580</name>
</gene>
<dbReference type="PROSITE" id="PS51755">
    <property type="entry name" value="OMPR_PHOB"/>
    <property type="match status" value="1"/>
</dbReference>
<sequence>MAESSVINPPESSPRLQLADLELDLLRCRAYRDRQFLPLTPKEFGLLAFLMQRPGVACVGWELAEQVWKMKLHIHDKRNFKSHAVAVAMRRLRKKVDAGAGPKLLHTIRGGSYMLAAGPM</sequence>
<dbReference type="EMBL" id="CP053985">
    <property type="protein sequence ID" value="QKH37938.1"/>
    <property type="molecule type" value="Genomic_DNA"/>
</dbReference>
<feature type="domain" description="OmpR/PhoB-type" evidence="3">
    <location>
        <begin position="13"/>
        <end position="117"/>
    </location>
</feature>
<accession>A0A7D4I2L0</accession>
<dbReference type="Proteomes" id="UP000500970">
    <property type="component" value="Chromosome"/>
</dbReference>
<evidence type="ECO:0000256" key="2">
    <source>
        <dbReference type="PROSITE-ProRule" id="PRU01091"/>
    </source>
</evidence>
<dbReference type="InterPro" id="IPR016032">
    <property type="entry name" value="Sig_transdc_resp-reg_C-effctor"/>
</dbReference>
<dbReference type="RefSeq" id="WP_173146855.1">
    <property type="nucleotide sequence ID" value="NZ_CP053985.1"/>
</dbReference>
<keyword evidence="5" id="KW-1185">Reference proteome</keyword>
<evidence type="ECO:0000313" key="4">
    <source>
        <dbReference type="EMBL" id="QKH37938.1"/>
    </source>
</evidence>
<organism evidence="4 5">
    <name type="scientific">Achromobacter pestifer</name>
    <dbReference type="NCBI Taxonomy" id="1353889"/>
    <lineage>
        <taxon>Bacteria</taxon>
        <taxon>Pseudomonadati</taxon>
        <taxon>Pseudomonadota</taxon>
        <taxon>Betaproteobacteria</taxon>
        <taxon>Burkholderiales</taxon>
        <taxon>Alcaligenaceae</taxon>
        <taxon>Achromobacter</taxon>
    </lineage>
</organism>
<evidence type="ECO:0000259" key="3">
    <source>
        <dbReference type="PROSITE" id="PS51755"/>
    </source>
</evidence>
<dbReference type="SUPFAM" id="SSF46894">
    <property type="entry name" value="C-terminal effector domain of the bipartite response regulators"/>
    <property type="match status" value="1"/>
</dbReference>
<dbReference type="AlphaFoldDB" id="A0A7D4I2L0"/>
<dbReference type="SMART" id="SM00862">
    <property type="entry name" value="Trans_reg_C"/>
    <property type="match status" value="1"/>
</dbReference>
<dbReference type="KEGG" id="apes:FOC84_24580"/>
<dbReference type="InterPro" id="IPR001867">
    <property type="entry name" value="OmpR/PhoB-type_DNA-bd"/>
</dbReference>
<dbReference type="Pfam" id="PF00486">
    <property type="entry name" value="Trans_reg_C"/>
    <property type="match status" value="1"/>
</dbReference>